<dbReference type="GO" id="GO:0004803">
    <property type="term" value="F:transposase activity"/>
    <property type="evidence" value="ECO:0007669"/>
    <property type="project" value="InterPro"/>
</dbReference>
<dbReference type="EMBL" id="MVBK01000038">
    <property type="protein sequence ID" value="OOG25390.1"/>
    <property type="molecule type" value="Genomic_DNA"/>
</dbReference>
<reference evidence="2 3" key="1">
    <citation type="submission" date="2017-02" db="EMBL/GenBank/DDBJ databases">
        <title>Genomic diversity within the haloalkaliphilic genus Thioalkalivibrio.</title>
        <authorList>
            <person name="Ahn A.-C."/>
            <person name="Meier-Kolthoff J."/>
            <person name="Overmars L."/>
            <person name="Richter M."/>
            <person name="Woyke T."/>
            <person name="Sorokin D.Y."/>
            <person name="Muyzer G."/>
        </authorList>
    </citation>
    <scope>NUCLEOTIDE SEQUENCE [LARGE SCALE GENOMIC DNA]</scope>
    <source>
        <strain evidence="2 3">ALJD</strain>
    </source>
</reference>
<evidence type="ECO:0000259" key="1">
    <source>
        <dbReference type="SMART" id="SM01321"/>
    </source>
</evidence>
<dbReference type="InterPro" id="IPR036515">
    <property type="entry name" value="Transposase_17_sf"/>
</dbReference>
<accession>A0A1V3NK11</accession>
<organism evidence="2 3">
    <name type="scientific">Thioalkalivibrio denitrificans</name>
    <dbReference type="NCBI Taxonomy" id="108003"/>
    <lineage>
        <taxon>Bacteria</taxon>
        <taxon>Pseudomonadati</taxon>
        <taxon>Pseudomonadota</taxon>
        <taxon>Gammaproteobacteria</taxon>
        <taxon>Chromatiales</taxon>
        <taxon>Ectothiorhodospiraceae</taxon>
        <taxon>Thioalkalivibrio</taxon>
    </lineage>
</organism>
<dbReference type="SUPFAM" id="SSF143422">
    <property type="entry name" value="Transposase IS200-like"/>
    <property type="match status" value="1"/>
</dbReference>
<dbReference type="RefSeq" id="WP_077278364.1">
    <property type="nucleotide sequence ID" value="NZ_MVBK01000038.1"/>
</dbReference>
<dbReference type="Pfam" id="PF01797">
    <property type="entry name" value="Y1_Tnp"/>
    <property type="match status" value="1"/>
</dbReference>
<protein>
    <submittedName>
        <fullName evidence="2">Transposase</fullName>
    </submittedName>
</protein>
<feature type="domain" description="Transposase IS200-like" evidence="1">
    <location>
        <begin position="9"/>
        <end position="123"/>
    </location>
</feature>
<dbReference type="SMART" id="SM01321">
    <property type="entry name" value="Y1_Tnp"/>
    <property type="match status" value="1"/>
</dbReference>
<name>A0A1V3NK11_9GAMM</name>
<evidence type="ECO:0000313" key="3">
    <source>
        <dbReference type="Proteomes" id="UP000189462"/>
    </source>
</evidence>
<sequence>MARIGRVVIPGYPHHVTQRGNRRQKVFFSEADYLHYTDLMAEFAEATQTEIWAYCLMPNHVHLVMVPQHEDGLRAALGEVHRRYTRRINFRNGWRGHLWQERFHSFVMDEQYLLATVRYVELNPVKARLCRQPADWRWSSALAHMEGQDDRLVKVRPMLDRISDWSAYLSNERIEDHEQIERHTRTGRPLGSAAFVEHLETLTGQSLAPKRPGRKARLNAK</sequence>
<dbReference type="GO" id="GO:0006313">
    <property type="term" value="P:DNA transposition"/>
    <property type="evidence" value="ECO:0007669"/>
    <property type="project" value="InterPro"/>
</dbReference>
<evidence type="ECO:0000313" key="2">
    <source>
        <dbReference type="EMBL" id="OOG25390.1"/>
    </source>
</evidence>
<proteinExistence type="predicted"/>
<comment type="caution">
    <text evidence="2">The sequence shown here is derived from an EMBL/GenBank/DDBJ whole genome shotgun (WGS) entry which is preliminary data.</text>
</comment>
<dbReference type="OrthoDB" id="9814067at2"/>
<dbReference type="AlphaFoldDB" id="A0A1V3NK11"/>
<dbReference type="NCBIfam" id="NF047646">
    <property type="entry name" value="REP_Tyr_transpos"/>
    <property type="match status" value="1"/>
</dbReference>
<keyword evidence="3" id="KW-1185">Reference proteome</keyword>
<dbReference type="Gene3D" id="3.30.70.1290">
    <property type="entry name" value="Transposase IS200-like"/>
    <property type="match status" value="1"/>
</dbReference>
<gene>
    <name evidence="2" type="ORF">B1C78_06635</name>
</gene>
<dbReference type="PANTHER" id="PTHR34322">
    <property type="entry name" value="TRANSPOSASE, Y1_TNP DOMAIN-CONTAINING"/>
    <property type="match status" value="1"/>
</dbReference>
<dbReference type="InterPro" id="IPR002686">
    <property type="entry name" value="Transposase_17"/>
</dbReference>
<dbReference type="Proteomes" id="UP000189462">
    <property type="component" value="Unassembled WGS sequence"/>
</dbReference>
<dbReference type="PANTHER" id="PTHR34322:SF2">
    <property type="entry name" value="TRANSPOSASE IS200-LIKE DOMAIN-CONTAINING PROTEIN"/>
    <property type="match status" value="1"/>
</dbReference>
<dbReference type="GO" id="GO:0003677">
    <property type="term" value="F:DNA binding"/>
    <property type="evidence" value="ECO:0007669"/>
    <property type="project" value="InterPro"/>
</dbReference>